<reference evidence="2 3" key="1">
    <citation type="journal article" date="2013" name="J. Biotechnol.">
        <title>Establishment and interpretation of the genome sequence of the phytopathogenic fungus Rhizoctonia solani AG1-IB isolate 7/3/14.</title>
        <authorList>
            <person name="Wibberg D.W."/>
            <person name="Jelonek L.J."/>
            <person name="Rupp O.R."/>
            <person name="Hennig M.H."/>
            <person name="Eikmeyer F.E."/>
            <person name="Goesmann A.G."/>
            <person name="Hartmann A.H."/>
            <person name="Borriss R.B."/>
            <person name="Grosch R.G."/>
            <person name="Puehler A.P."/>
            <person name="Schlueter A.S."/>
        </authorList>
    </citation>
    <scope>NUCLEOTIDE SEQUENCE [LARGE SCALE GENOMIC DNA]</scope>
    <source>
        <strain evidence="3">AG1-IB / isolate 7/3/14</strain>
    </source>
</reference>
<evidence type="ECO:0000313" key="2">
    <source>
        <dbReference type="EMBL" id="CCO37556.1"/>
    </source>
</evidence>
<protein>
    <submittedName>
        <fullName evidence="2">Uncharacterized protein</fullName>
    </submittedName>
</protein>
<organism evidence="2 3">
    <name type="scientific">Thanatephorus cucumeris (strain AG1-IB / isolate 7/3/14)</name>
    <name type="common">Lettuce bottom rot fungus</name>
    <name type="synonym">Rhizoctonia solani</name>
    <dbReference type="NCBI Taxonomy" id="1108050"/>
    <lineage>
        <taxon>Eukaryota</taxon>
        <taxon>Fungi</taxon>
        <taxon>Dikarya</taxon>
        <taxon>Basidiomycota</taxon>
        <taxon>Agaricomycotina</taxon>
        <taxon>Agaricomycetes</taxon>
        <taxon>Cantharellales</taxon>
        <taxon>Ceratobasidiaceae</taxon>
        <taxon>Rhizoctonia</taxon>
        <taxon>Rhizoctonia solani AG-1</taxon>
    </lineage>
</organism>
<name>M5CDT3_THACB</name>
<dbReference type="EMBL" id="CAOJ01017285">
    <property type="protein sequence ID" value="CCO37556.1"/>
    <property type="molecule type" value="Genomic_DNA"/>
</dbReference>
<comment type="caution">
    <text evidence="2">The sequence shown here is derived from an EMBL/GenBank/DDBJ whole genome shotgun (WGS) entry which is preliminary data.</text>
</comment>
<sequence>MALPANVSCNLERLCELCSLLPSKSPDNSLLYPFNLYIPDEEWIENTRSLQGALNHILEVAFSLWATVDNAPIKLKSHSPDLLAVVDVLAAAITGYDRENPILIYWVDTLIRAVEAVHKGEIKTEAGLLGKQQWKYTEKRQQIEQENEAKASAKRKKMDEAANIAEAKKRTVMTIFGMT</sequence>
<gene>
    <name evidence="2" type="ORF">BN14_11712</name>
</gene>
<evidence type="ECO:0000313" key="3">
    <source>
        <dbReference type="Proteomes" id="UP000012065"/>
    </source>
</evidence>
<dbReference type="Proteomes" id="UP000012065">
    <property type="component" value="Unassembled WGS sequence"/>
</dbReference>
<dbReference type="HOGENOM" id="CLU_1504472_0_0_1"/>
<keyword evidence="1" id="KW-0175">Coiled coil</keyword>
<dbReference type="AlphaFoldDB" id="M5CDT3"/>
<accession>M5CDT3</accession>
<evidence type="ECO:0000256" key="1">
    <source>
        <dbReference type="SAM" id="Coils"/>
    </source>
</evidence>
<proteinExistence type="predicted"/>
<feature type="coiled-coil region" evidence="1">
    <location>
        <begin position="136"/>
        <end position="170"/>
    </location>
</feature>